<feature type="transmembrane region" description="Helical" evidence="12">
    <location>
        <begin position="6"/>
        <end position="27"/>
    </location>
</feature>
<dbReference type="Pfam" id="PF04413">
    <property type="entry name" value="Glycos_transf_N"/>
    <property type="match status" value="1"/>
</dbReference>
<comment type="pathway">
    <text evidence="2 12">Bacterial outer membrane biogenesis; LPS core biosynthesis.</text>
</comment>
<feature type="domain" description="3-deoxy-D-manno-octulosonic-acid transferase N-terminal" evidence="14">
    <location>
        <begin position="38"/>
        <end position="214"/>
    </location>
</feature>
<gene>
    <name evidence="15" type="ORF">REIFOR_00315</name>
</gene>
<dbReference type="PANTHER" id="PTHR42755">
    <property type="entry name" value="3-DEOXY-MANNO-OCTULOSONATE CYTIDYLYLTRANSFERASE"/>
    <property type="match status" value="1"/>
</dbReference>
<dbReference type="GO" id="GO:0009245">
    <property type="term" value="P:lipid A biosynthetic process"/>
    <property type="evidence" value="ECO:0007669"/>
    <property type="project" value="TreeGrafter"/>
</dbReference>
<reference evidence="15 16" key="1">
    <citation type="journal article" date="2017" name="Environ. Microbiol.">
        <title>Genomic and physiological analyses of 'Reinekea forsetii' reveal a versatile opportunistic lifestyle during spring algae blooms.</title>
        <authorList>
            <person name="Avci B."/>
            <person name="Hahnke R.L."/>
            <person name="Chafee M."/>
            <person name="Fischer T."/>
            <person name="Gruber-Vodicka H."/>
            <person name="Tegetmeyer H.E."/>
            <person name="Harder J."/>
            <person name="Fuchs B.M."/>
            <person name="Amann R.I."/>
            <person name="Teeling H."/>
        </authorList>
    </citation>
    <scope>NUCLEOTIDE SEQUENCE [LARGE SCALE GENOMIC DNA]</scope>
    <source>
        <strain evidence="15 16">Hel1_31_D35</strain>
    </source>
</reference>
<keyword evidence="16" id="KW-1185">Reference proteome</keyword>
<evidence type="ECO:0000256" key="8">
    <source>
        <dbReference type="ARBA" id="ARBA00031445"/>
    </source>
</evidence>
<evidence type="ECO:0000313" key="16">
    <source>
        <dbReference type="Proteomes" id="UP000229757"/>
    </source>
</evidence>
<evidence type="ECO:0000259" key="14">
    <source>
        <dbReference type="Pfam" id="PF04413"/>
    </source>
</evidence>
<comment type="similarity">
    <text evidence="3">Belongs to the glycosyltransferase group 1 family. Glycosyltransferase 30 subfamily.</text>
</comment>
<dbReference type="PANTHER" id="PTHR42755:SF1">
    <property type="entry name" value="3-DEOXY-D-MANNO-OCTULOSONIC ACID TRANSFERASE, MITOCHONDRIAL-RELATED"/>
    <property type="match status" value="1"/>
</dbReference>
<dbReference type="InterPro" id="IPR007507">
    <property type="entry name" value="Glycos_transf_N"/>
</dbReference>
<dbReference type="AlphaFoldDB" id="A0A2K8KL25"/>
<evidence type="ECO:0000256" key="4">
    <source>
        <dbReference type="ARBA" id="ARBA00012621"/>
    </source>
</evidence>
<dbReference type="Proteomes" id="UP000229757">
    <property type="component" value="Chromosome"/>
</dbReference>
<evidence type="ECO:0000313" key="15">
    <source>
        <dbReference type="EMBL" id="ATX75492.1"/>
    </source>
</evidence>
<dbReference type="InterPro" id="IPR038107">
    <property type="entry name" value="Glycos_transf_N_sf"/>
</dbReference>
<dbReference type="RefSeq" id="WP_100255893.1">
    <property type="nucleotide sequence ID" value="NZ_CP011797.1"/>
</dbReference>
<comment type="subcellular location">
    <subcellularLocation>
        <location evidence="1">Cell inner membrane</location>
        <topology evidence="1">Single-pass membrane protein</topology>
        <orientation evidence="1">Cytoplasmic side</orientation>
    </subcellularLocation>
    <subcellularLocation>
        <location evidence="12">Cell membrane</location>
    </subcellularLocation>
</comment>
<keyword evidence="12" id="KW-0472">Membrane</keyword>
<evidence type="ECO:0000256" key="11">
    <source>
        <dbReference type="PIRSR" id="PIRSR639901-2"/>
    </source>
</evidence>
<dbReference type="NCBIfam" id="NF004388">
    <property type="entry name" value="PRK05749.1-4"/>
    <property type="match status" value="1"/>
</dbReference>
<dbReference type="FunFam" id="3.40.50.11720:FF:000001">
    <property type="entry name" value="3-deoxy-D-manno-octulosonic acid transferase"/>
    <property type="match status" value="1"/>
</dbReference>
<sequence length="448" mass="50718">MKTRLALTAYSLIWSLLLPLVLLRLWLKGRRQPDYRLRWPERMGHWPLYPQGCLWIHAVSVGETIAAKPLVEQWQQRHPDIPILLTTMTPTGSATVRKLFGTTVHHAYLPWDMPGLQRKLVKRLQPRLLVIMETELWPNLIHACRRAEVPVLLANARLSEQSQRGYQRVRALTRPMLRSLSGIAAQHTPDADRFAALGVDERKLQVTGSIKFDITLDTRTRDLSKQLSKAIGKRPIWIAASTHEGEDEVLLKAHGKLKIKLPDALLILVPRHPERADRIAGLLYKQHFQFARRSLDQVPNADQSVFLIDSLGELMTFFGLAQAAFIGNSLNGGGGHNPIEPASVGVPVLIGPSYTNFQTIIEAMRAEQAVVMVHSVDELRDRLLGLLQSKDLRDTYGQRAYLFYQQQQGALKRLMGWIENLLNRNPELADPLRQPTQPEPVDEKNGNS</sequence>
<feature type="region of interest" description="Disordered" evidence="13">
    <location>
        <begin position="428"/>
        <end position="448"/>
    </location>
</feature>
<keyword evidence="6 12" id="KW-0808">Transferase</keyword>
<dbReference type="EMBL" id="CP011797">
    <property type="protein sequence ID" value="ATX75492.1"/>
    <property type="molecule type" value="Genomic_DNA"/>
</dbReference>
<name>A0A2K8KL25_9GAMM</name>
<evidence type="ECO:0000256" key="6">
    <source>
        <dbReference type="ARBA" id="ARBA00022679"/>
    </source>
</evidence>
<keyword evidence="12" id="KW-0812">Transmembrane</keyword>
<dbReference type="EC" id="2.4.99.12" evidence="4 12"/>
<dbReference type="GO" id="GO:0009244">
    <property type="term" value="P:lipopolysaccharide core region biosynthetic process"/>
    <property type="evidence" value="ECO:0007669"/>
    <property type="project" value="UniProtKB-UniRule"/>
</dbReference>
<evidence type="ECO:0000256" key="10">
    <source>
        <dbReference type="PIRSR" id="PIRSR639901-1"/>
    </source>
</evidence>
<dbReference type="KEGG" id="rfo:REIFOR_00315"/>
<evidence type="ECO:0000256" key="1">
    <source>
        <dbReference type="ARBA" id="ARBA00004388"/>
    </source>
</evidence>
<feature type="active site" description="Proton acceptor" evidence="10">
    <location>
        <position position="63"/>
    </location>
</feature>
<comment type="function">
    <text evidence="12">Involved in lipopolysaccharide (LPS) biosynthesis. Catalyzes the transfer of 3-deoxy-D-manno-octulosonate (Kdo) residue(s) from CMP-Kdo to lipid IV(A), the tetraacyldisaccharide-1,4'-bisphosphate precursor of lipid A.</text>
</comment>
<dbReference type="Gene3D" id="3.40.50.2000">
    <property type="entry name" value="Glycogen Phosphorylase B"/>
    <property type="match status" value="1"/>
</dbReference>
<keyword evidence="7" id="KW-0735">Signal-anchor</keyword>
<feature type="site" description="Transition state stabilizer" evidence="11">
    <location>
        <position position="211"/>
    </location>
</feature>
<evidence type="ECO:0000256" key="13">
    <source>
        <dbReference type="SAM" id="MobiDB-lite"/>
    </source>
</evidence>
<dbReference type="SUPFAM" id="SSF53756">
    <property type="entry name" value="UDP-Glycosyltransferase/glycogen phosphorylase"/>
    <property type="match status" value="1"/>
</dbReference>
<dbReference type="OrthoDB" id="9789797at2"/>
<dbReference type="GO" id="GO:0005886">
    <property type="term" value="C:plasma membrane"/>
    <property type="evidence" value="ECO:0007669"/>
    <property type="project" value="UniProtKB-SubCell"/>
</dbReference>
<evidence type="ECO:0000256" key="12">
    <source>
        <dbReference type="RuleBase" id="RU365103"/>
    </source>
</evidence>
<keyword evidence="12" id="KW-1003">Cell membrane</keyword>
<evidence type="ECO:0000256" key="2">
    <source>
        <dbReference type="ARBA" id="ARBA00004713"/>
    </source>
</evidence>
<evidence type="ECO:0000256" key="5">
    <source>
        <dbReference type="ARBA" id="ARBA00019077"/>
    </source>
</evidence>
<keyword evidence="12" id="KW-1133">Transmembrane helix</keyword>
<protein>
    <recommendedName>
        <fullName evidence="5 12">3-deoxy-D-manno-octulosonic acid transferase</fullName>
        <shortName evidence="12">Kdo transferase</shortName>
        <ecNumber evidence="4 12">2.4.99.12</ecNumber>
    </recommendedName>
    <alternativeName>
        <fullName evidence="8 12">Lipid IV(A) 3-deoxy-D-manno-octulosonic acid transferase</fullName>
    </alternativeName>
</protein>
<dbReference type="FunFam" id="3.40.50.2000:FF:000032">
    <property type="entry name" value="3-deoxy-D-manno-octulosonic acid transferase"/>
    <property type="match status" value="1"/>
</dbReference>
<comment type="catalytic activity">
    <reaction evidence="9 12">
        <text>lipid IVA (E. coli) + CMP-3-deoxy-beta-D-manno-octulosonate = alpha-Kdo-(2-&gt;6)-lipid IVA (E. coli) + CMP + H(+)</text>
        <dbReference type="Rhea" id="RHEA:28066"/>
        <dbReference type="ChEBI" id="CHEBI:15378"/>
        <dbReference type="ChEBI" id="CHEBI:58603"/>
        <dbReference type="ChEBI" id="CHEBI:60364"/>
        <dbReference type="ChEBI" id="CHEBI:60377"/>
        <dbReference type="ChEBI" id="CHEBI:85987"/>
        <dbReference type="EC" id="2.4.99.12"/>
    </reaction>
</comment>
<evidence type="ECO:0000256" key="3">
    <source>
        <dbReference type="ARBA" id="ARBA00006380"/>
    </source>
</evidence>
<accession>A0A2K8KL25</accession>
<dbReference type="GO" id="GO:0043842">
    <property type="term" value="F:Kdo transferase activity"/>
    <property type="evidence" value="ECO:0007669"/>
    <property type="project" value="UniProtKB-EC"/>
</dbReference>
<dbReference type="UniPathway" id="UPA00958"/>
<dbReference type="Gene3D" id="3.40.50.11720">
    <property type="entry name" value="3-Deoxy-D-manno-octulosonic-acid transferase, N-terminal domain"/>
    <property type="match status" value="1"/>
</dbReference>
<organism evidence="15 16">
    <name type="scientific">Reinekea forsetii</name>
    <dbReference type="NCBI Taxonomy" id="1336806"/>
    <lineage>
        <taxon>Bacteria</taxon>
        <taxon>Pseudomonadati</taxon>
        <taxon>Pseudomonadota</taxon>
        <taxon>Gammaproteobacteria</taxon>
        <taxon>Oceanospirillales</taxon>
        <taxon>Saccharospirillaceae</taxon>
        <taxon>Reinekea</taxon>
    </lineage>
</organism>
<keyword evidence="12" id="KW-0448">Lipopolysaccharide biosynthesis</keyword>
<evidence type="ECO:0000256" key="7">
    <source>
        <dbReference type="ARBA" id="ARBA00022968"/>
    </source>
</evidence>
<dbReference type="InterPro" id="IPR039901">
    <property type="entry name" value="Kdotransferase"/>
</dbReference>
<proteinExistence type="inferred from homology"/>
<feature type="site" description="Transition state stabilizer" evidence="11">
    <location>
        <position position="133"/>
    </location>
</feature>
<evidence type="ECO:0000256" key="9">
    <source>
        <dbReference type="ARBA" id="ARBA00049183"/>
    </source>
</evidence>